<sequence>MTVSNRFKFLKNQEYLTIAEVAEILTVLKIQNEPTYNESIILLKDAHDRGFNIEVIGKVINKYIVQWVGDNNDYNRDYRLQSETNQIYDLEELHVADTQYYKIKEFFIKYYDGCGEPYFYGFFYKKSNLDEAIKNDFYVKVINLSSQFPILIDILLGPKSDYIRIKTKDFFSILESKYNCNEELLNSEQSTEEIIGKIVEPIDCLNFIKQVINLCEPKYNESENTRKTEKSDVKGNIISLSKIDINTWVKNIIKINNTIDEKLRDESKKIQSGKKTTPIYTNFTKYVLEKYYKEGDKLVLINLSKFIVAYKQDKSSRLTTIDSVQRSIQNGDGLEISKKYDLKLDKNFFNKDKSNVLSKIILNKF</sequence>
<reference evidence="2" key="1">
    <citation type="journal article" date="2019" name="Int. J. Syst. Evol. Microbiol.">
        <title>The Global Catalogue of Microorganisms (GCM) 10K type strain sequencing project: providing services to taxonomists for standard genome sequencing and annotation.</title>
        <authorList>
            <consortium name="The Broad Institute Genomics Platform"/>
            <consortium name="The Broad Institute Genome Sequencing Center for Infectious Disease"/>
            <person name="Wu L."/>
            <person name="Ma J."/>
        </authorList>
    </citation>
    <scope>NUCLEOTIDE SEQUENCE [LARGE SCALE GENOMIC DNA]</scope>
    <source>
        <strain evidence="2">CGMCC 1.13718</strain>
    </source>
</reference>
<dbReference type="EMBL" id="JBHSJH010000002">
    <property type="protein sequence ID" value="MFC4892238.1"/>
    <property type="molecule type" value="Genomic_DNA"/>
</dbReference>
<organism evidence="1 2">
    <name type="scientific">Pseudofrancisella aestuarii</name>
    <dbReference type="NCBI Taxonomy" id="2670347"/>
    <lineage>
        <taxon>Bacteria</taxon>
        <taxon>Pseudomonadati</taxon>
        <taxon>Pseudomonadota</taxon>
        <taxon>Gammaproteobacteria</taxon>
        <taxon>Thiotrichales</taxon>
        <taxon>Francisellaceae</taxon>
        <taxon>Pseudofrancisella</taxon>
    </lineage>
</organism>
<accession>A0ABV9TAS4</accession>
<gene>
    <name evidence="1" type="ORF">ACFPDQ_04160</name>
</gene>
<dbReference type="RefSeq" id="WP_119329658.1">
    <property type="nucleotide sequence ID" value="NZ_JBHSJH010000002.1"/>
</dbReference>
<name>A0ABV9TAS4_9GAMM</name>
<keyword evidence="2" id="KW-1185">Reference proteome</keyword>
<evidence type="ECO:0000313" key="1">
    <source>
        <dbReference type="EMBL" id="MFC4892238.1"/>
    </source>
</evidence>
<protein>
    <submittedName>
        <fullName evidence="1">Uncharacterized protein</fullName>
    </submittedName>
</protein>
<comment type="caution">
    <text evidence="1">The sequence shown here is derived from an EMBL/GenBank/DDBJ whole genome shotgun (WGS) entry which is preliminary data.</text>
</comment>
<dbReference type="Proteomes" id="UP001595926">
    <property type="component" value="Unassembled WGS sequence"/>
</dbReference>
<evidence type="ECO:0000313" key="2">
    <source>
        <dbReference type="Proteomes" id="UP001595926"/>
    </source>
</evidence>
<proteinExistence type="predicted"/>